<dbReference type="SMART" id="SM01005">
    <property type="entry name" value="Ala_racemase_C"/>
    <property type="match status" value="1"/>
</dbReference>
<dbReference type="UniPathway" id="UPA00042">
    <property type="reaction ID" value="UER00497"/>
</dbReference>
<dbReference type="EC" id="5.1.1.1" evidence="5"/>
<gene>
    <name evidence="9" type="ORF">CNY62_09360</name>
</gene>
<dbReference type="PRINTS" id="PR00992">
    <property type="entry name" value="ALARACEMASE"/>
</dbReference>
<dbReference type="GO" id="GO:0008784">
    <property type="term" value="F:alanine racemase activity"/>
    <property type="evidence" value="ECO:0007669"/>
    <property type="project" value="UniProtKB-UniRule"/>
</dbReference>
<evidence type="ECO:0000256" key="1">
    <source>
        <dbReference type="ARBA" id="ARBA00000316"/>
    </source>
</evidence>
<dbReference type="CDD" id="cd00430">
    <property type="entry name" value="PLPDE_III_AR"/>
    <property type="match status" value="1"/>
</dbReference>
<comment type="similarity">
    <text evidence="5">Belongs to the alanine racemase family.</text>
</comment>
<comment type="function">
    <text evidence="5">Catalyzes the interconversion of L-alanine and D-alanine. May also act on other amino acids.</text>
</comment>
<dbReference type="GO" id="GO:0030170">
    <property type="term" value="F:pyridoxal phosphate binding"/>
    <property type="evidence" value="ECO:0007669"/>
    <property type="project" value="UniProtKB-UniRule"/>
</dbReference>
<evidence type="ECO:0000313" key="9">
    <source>
        <dbReference type="EMBL" id="ATF26581.1"/>
    </source>
</evidence>
<proteinExistence type="inferred from homology"/>
<accession>A0A1D2LLD6</accession>
<feature type="binding site" evidence="5 7">
    <location>
        <position position="137"/>
    </location>
    <ligand>
        <name>substrate</name>
    </ligand>
</feature>
<feature type="binding site" evidence="5 7">
    <location>
        <position position="314"/>
    </location>
    <ligand>
        <name>substrate</name>
    </ligand>
</feature>
<evidence type="ECO:0000256" key="7">
    <source>
        <dbReference type="PIRSR" id="PIRSR600821-52"/>
    </source>
</evidence>
<dbReference type="Gene3D" id="2.40.37.10">
    <property type="entry name" value="Lyase, Ornithine Decarboxylase, Chain A, domain 1"/>
    <property type="match status" value="1"/>
</dbReference>
<dbReference type="Pfam" id="PF01168">
    <property type="entry name" value="Ala_racemase_N"/>
    <property type="match status" value="1"/>
</dbReference>
<dbReference type="AlphaFoldDB" id="A0A1D2LLD6"/>
<dbReference type="GO" id="GO:0009252">
    <property type="term" value="P:peptidoglycan biosynthetic process"/>
    <property type="evidence" value="ECO:0007669"/>
    <property type="project" value="TreeGrafter"/>
</dbReference>
<dbReference type="InterPro" id="IPR020622">
    <property type="entry name" value="Ala_racemase_pyridoxalP-BS"/>
</dbReference>
<dbReference type="GO" id="GO:0005829">
    <property type="term" value="C:cytosol"/>
    <property type="evidence" value="ECO:0007669"/>
    <property type="project" value="TreeGrafter"/>
</dbReference>
<dbReference type="InterPro" id="IPR000821">
    <property type="entry name" value="Ala_racemase"/>
</dbReference>
<evidence type="ECO:0000259" key="8">
    <source>
        <dbReference type="SMART" id="SM01005"/>
    </source>
</evidence>
<dbReference type="NCBIfam" id="TIGR00492">
    <property type="entry name" value="alr"/>
    <property type="match status" value="1"/>
</dbReference>
<organism evidence="9 10">
    <name type="scientific">Brochothrix thermosphacta</name>
    <name type="common">Microbacterium thermosphactum</name>
    <dbReference type="NCBI Taxonomy" id="2756"/>
    <lineage>
        <taxon>Bacteria</taxon>
        <taxon>Bacillati</taxon>
        <taxon>Bacillota</taxon>
        <taxon>Bacilli</taxon>
        <taxon>Bacillales</taxon>
        <taxon>Listeriaceae</taxon>
        <taxon>Brochothrix</taxon>
    </lineage>
</organism>
<dbReference type="HAMAP" id="MF_01201">
    <property type="entry name" value="Ala_racemase"/>
    <property type="match status" value="1"/>
</dbReference>
<dbReference type="InterPro" id="IPR029066">
    <property type="entry name" value="PLP-binding_barrel"/>
</dbReference>
<dbReference type="OrthoDB" id="9813814at2"/>
<keyword evidence="10" id="KW-1185">Reference proteome</keyword>
<comment type="pathway">
    <text evidence="5">Amino-acid biosynthesis; D-alanine biosynthesis; D-alanine from L-alanine: step 1/1.</text>
</comment>
<evidence type="ECO:0000313" key="10">
    <source>
        <dbReference type="Proteomes" id="UP000243591"/>
    </source>
</evidence>
<feature type="active site" description="Proton acceptor; specific for D-alanine" evidence="5">
    <location>
        <position position="40"/>
    </location>
</feature>
<dbReference type="KEGG" id="bths:CNY62_09360"/>
<dbReference type="EMBL" id="CP023483">
    <property type="protein sequence ID" value="ATF26581.1"/>
    <property type="molecule type" value="Genomic_DNA"/>
</dbReference>
<dbReference type="SUPFAM" id="SSF51419">
    <property type="entry name" value="PLP-binding barrel"/>
    <property type="match status" value="1"/>
</dbReference>
<dbReference type="PROSITE" id="PS00395">
    <property type="entry name" value="ALANINE_RACEMASE"/>
    <property type="match status" value="1"/>
</dbReference>
<reference evidence="9 10" key="1">
    <citation type="submission" date="2017-09" db="EMBL/GenBank/DDBJ databases">
        <title>Complete Genome Sequences of Two Strains of the Meat Spoilage Bacterium Brochothrix thermosphacta Isolated from Ground Chicken.</title>
        <authorList>
            <person name="Paoli G.C."/>
            <person name="Wijey C."/>
            <person name="Chen C.-Y."/>
            <person name="Nguyen L."/>
            <person name="Yan X."/>
            <person name="Irwin P.L."/>
        </authorList>
    </citation>
    <scope>NUCLEOTIDE SEQUENCE [LARGE SCALE GENOMIC DNA]</scope>
    <source>
        <strain evidence="9 10">BI</strain>
    </source>
</reference>
<evidence type="ECO:0000256" key="3">
    <source>
        <dbReference type="ARBA" id="ARBA00022898"/>
    </source>
</evidence>
<evidence type="ECO:0000256" key="6">
    <source>
        <dbReference type="PIRSR" id="PIRSR600821-50"/>
    </source>
</evidence>
<keyword evidence="4 5" id="KW-0413">Isomerase</keyword>
<keyword evidence="3 5" id="KW-0663">Pyridoxal phosphate</keyword>
<dbReference type="GeneID" id="66536715"/>
<name>A0A1D2LLD6_BROTH</name>
<dbReference type="PANTHER" id="PTHR30511">
    <property type="entry name" value="ALANINE RACEMASE"/>
    <property type="match status" value="1"/>
</dbReference>
<dbReference type="STRING" id="2756.BFR44_08040"/>
<dbReference type="GO" id="GO:0030632">
    <property type="term" value="P:D-alanine biosynthetic process"/>
    <property type="evidence" value="ECO:0007669"/>
    <property type="project" value="UniProtKB-UniRule"/>
</dbReference>
<feature type="domain" description="Alanine racemase C-terminal" evidence="8">
    <location>
        <begin position="245"/>
        <end position="371"/>
    </location>
</feature>
<feature type="modified residue" description="N6-(pyridoxal phosphate)lysine" evidence="5 6">
    <location>
        <position position="40"/>
    </location>
</feature>
<dbReference type="PANTHER" id="PTHR30511:SF0">
    <property type="entry name" value="ALANINE RACEMASE, CATABOLIC-RELATED"/>
    <property type="match status" value="1"/>
</dbReference>
<dbReference type="RefSeq" id="WP_069126274.1">
    <property type="nucleotide sequence ID" value="NZ_CBCPJR010000003.1"/>
</dbReference>
<dbReference type="SUPFAM" id="SSF50621">
    <property type="entry name" value="Alanine racemase C-terminal domain-like"/>
    <property type="match status" value="1"/>
</dbReference>
<evidence type="ECO:0000256" key="5">
    <source>
        <dbReference type="HAMAP-Rule" id="MF_01201"/>
    </source>
</evidence>
<dbReference type="InterPro" id="IPR011079">
    <property type="entry name" value="Ala_racemase_C"/>
</dbReference>
<comment type="catalytic activity">
    <reaction evidence="1 5">
        <text>L-alanine = D-alanine</text>
        <dbReference type="Rhea" id="RHEA:20249"/>
        <dbReference type="ChEBI" id="CHEBI:57416"/>
        <dbReference type="ChEBI" id="CHEBI:57972"/>
        <dbReference type="EC" id="5.1.1.1"/>
    </reaction>
</comment>
<dbReference type="Proteomes" id="UP000243591">
    <property type="component" value="Chromosome"/>
</dbReference>
<sequence>MTLGTHRNTWIEVNLKNIEENISNEKKILSENVAVFAVVKANGYGHGAVAVAKAAKAGGATGFCVALLDEALELRAAGINEPIIILAPIRAEDVAIAQKESLSIPICDLEYWQLVKPHIAENLPLYLHLVIDSGMGRIGFRDEEEIKIIEKNIVEHPTAQLEGVFTHFATADELDTTYFKQQLKTFKVLKTALITQPKYIHCSNSAAALMHPELEISCIRLGIAMYGLSPSMEIKPMLPYQLKPALALFSKLTQVKWVEEGQSIGYGATYKVAETGEWIGTLPIGYADGWLRDRSGSFVLIEGQRCQIIGRVCMDQCMIRLPKYYPIDTTVTFIGESYNESVTTDDVADYSGTINYEIVCLLSDRIPRYYI</sequence>
<feature type="active site" description="Proton acceptor; specific for L-alanine" evidence="5">
    <location>
        <position position="266"/>
    </location>
</feature>
<evidence type="ECO:0000256" key="4">
    <source>
        <dbReference type="ARBA" id="ARBA00023235"/>
    </source>
</evidence>
<dbReference type="InterPro" id="IPR009006">
    <property type="entry name" value="Ala_racemase/Decarboxylase_C"/>
</dbReference>
<dbReference type="Pfam" id="PF00842">
    <property type="entry name" value="Ala_racemase_C"/>
    <property type="match status" value="1"/>
</dbReference>
<dbReference type="InterPro" id="IPR001608">
    <property type="entry name" value="Ala_racemase_N"/>
</dbReference>
<dbReference type="Gene3D" id="3.20.20.10">
    <property type="entry name" value="Alanine racemase"/>
    <property type="match status" value="1"/>
</dbReference>
<dbReference type="FunFam" id="2.40.37.10:FF:000006">
    <property type="entry name" value="Alanine racemase"/>
    <property type="match status" value="1"/>
</dbReference>
<protein>
    <recommendedName>
        <fullName evidence="5">Alanine racemase</fullName>
        <ecNumber evidence="5">5.1.1.1</ecNumber>
    </recommendedName>
</protein>
<comment type="cofactor">
    <cofactor evidence="2 5 6">
        <name>pyridoxal 5'-phosphate</name>
        <dbReference type="ChEBI" id="CHEBI:597326"/>
    </cofactor>
</comment>
<evidence type="ECO:0000256" key="2">
    <source>
        <dbReference type="ARBA" id="ARBA00001933"/>
    </source>
</evidence>
<dbReference type="FunFam" id="3.20.20.10:FF:000002">
    <property type="entry name" value="Alanine racemase"/>
    <property type="match status" value="1"/>
</dbReference>